<gene>
    <name evidence="2" type="ORF">RM530_01340</name>
</gene>
<dbReference type="PANTHER" id="PTHR34700:SF4">
    <property type="entry name" value="PHAGE-LIKE ELEMENT PBSX PROTEIN XKDP"/>
    <property type="match status" value="1"/>
</dbReference>
<dbReference type="SUPFAM" id="SSF54106">
    <property type="entry name" value="LysM domain"/>
    <property type="match status" value="1"/>
</dbReference>
<organism evidence="2 3">
    <name type="scientific">Banduia mediterranea</name>
    <dbReference type="NCBI Taxonomy" id="3075609"/>
    <lineage>
        <taxon>Bacteria</taxon>
        <taxon>Pseudomonadati</taxon>
        <taxon>Pseudomonadota</taxon>
        <taxon>Gammaproteobacteria</taxon>
        <taxon>Nevskiales</taxon>
        <taxon>Algiphilaceae</taxon>
        <taxon>Banduia</taxon>
    </lineage>
</organism>
<keyword evidence="3" id="KW-1185">Reference proteome</keyword>
<dbReference type="SMART" id="SM00257">
    <property type="entry name" value="LysM"/>
    <property type="match status" value="1"/>
</dbReference>
<dbReference type="RefSeq" id="WP_311363402.1">
    <property type="nucleotide sequence ID" value="NZ_JAVRIC010000001.1"/>
</dbReference>
<name>A0ABU2WDQ8_9GAMM</name>
<accession>A0ABU2WDQ8</accession>
<evidence type="ECO:0000313" key="3">
    <source>
        <dbReference type="Proteomes" id="UP001254608"/>
    </source>
</evidence>
<dbReference type="InterPro" id="IPR018392">
    <property type="entry name" value="LysM"/>
</dbReference>
<dbReference type="Proteomes" id="UP001254608">
    <property type="component" value="Unassembled WGS sequence"/>
</dbReference>
<evidence type="ECO:0000313" key="2">
    <source>
        <dbReference type="EMBL" id="MDT0496011.1"/>
    </source>
</evidence>
<sequence>MRKYSGFAGDGPLRPGRFAAGILLGAALGGCATQPVAPPAPLPMAPPASDPAPMTATPAAAPMRETVRLRESGAGRYVVKKGDTLWDISRYFLQDAWQWPELWYVNGQVSNPHLIYPGDVLTITWVDGHPQLMRESGVAIERLSPQIRESGLGDAIPAIPLEAIRDFLRGPRIVSLEELKAAPYVLAFLDSRLIAGAGDGFYVKNLPRDEAYSYSVVNVGDAYRDPETGDILGYEAIPTAEAEVRDYGSPSTAELVSSYRETRIGNRLLPRELELFASNFYPHSPDAELGGTIISVFDGVSQIGQYQIVAINRGTDQGLEPGHVLSIFQRGRNVKDPYDPASRVQLPDLYAGNLMIFKADARLSYGLVMTAERPLHVLDKVGKPHSAAR</sequence>
<dbReference type="PROSITE" id="PS51257">
    <property type="entry name" value="PROKAR_LIPOPROTEIN"/>
    <property type="match status" value="1"/>
</dbReference>
<proteinExistence type="predicted"/>
<feature type="domain" description="LysM" evidence="1">
    <location>
        <begin position="75"/>
        <end position="123"/>
    </location>
</feature>
<protein>
    <submittedName>
        <fullName evidence="2">LysM domain-containing protein</fullName>
    </submittedName>
</protein>
<dbReference type="Pfam" id="PF01476">
    <property type="entry name" value="LysM"/>
    <property type="match status" value="1"/>
</dbReference>
<dbReference type="PANTHER" id="PTHR34700">
    <property type="entry name" value="POTASSIUM BINDING PROTEIN KBP"/>
    <property type="match status" value="1"/>
</dbReference>
<dbReference type="EMBL" id="JAVRIC010000001">
    <property type="protein sequence ID" value="MDT0496011.1"/>
    <property type="molecule type" value="Genomic_DNA"/>
</dbReference>
<comment type="caution">
    <text evidence="2">The sequence shown here is derived from an EMBL/GenBank/DDBJ whole genome shotgun (WGS) entry which is preliminary data.</text>
</comment>
<dbReference type="Gene3D" id="3.10.350.10">
    <property type="entry name" value="LysM domain"/>
    <property type="match status" value="1"/>
</dbReference>
<dbReference type="CDD" id="cd00118">
    <property type="entry name" value="LysM"/>
    <property type="match status" value="1"/>
</dbReference>
<reference evidence="2 3" key="1">
    <citation type="submission" date="2023-09" db="EMBL/GenBank/DDBJ databases">
        <authorList>
            <person name="Rey-Velasco X."/>
        </authorList>
    </citation>
    <scope>NUCLEOTIDE SEQUENCE [LARGE SCALE GENOMIC DNA]</scope>
    <source>
        <strain evidence="2 3">W345</strain>
    </source>
</reference>
<evidence type="ECO:0000259" key="1">
    <source>
        <dbReference type="PROSITE" id="PS51782"/>
    </source>
</evidence>
<dbReference type="InterPro" id="IPR036779">
    <property type="entry name" value="LysM_dom_sf"/>
</dbReference>
<dbReference type="PROSITE" id="PS51782">
    <property type="entry name" value="LYSM"/>
    <property type="match status" value="1"/>
</dbReference>
<dbReference type="InterPro" id="IPR052196">
    <property type="entry name" value="Bact_Kbp"/>
</dbReference>